<protein>
    <submittedName>
        <fullName evidence="2">Uncharacterized protein</fullName>
    </submittedName>
</protein>
<gene>
    <name evidence="2" type="ORF">ACHHYP_17209</name>
</gene>
<dbReference type="Proteomes" id="UP000243579">
    <property type="component" value="Unassembled WGS sequence"/>
</dbReference>
<dbReference type="OrthoDB" id="67033at2759"/>
<reference evidence="2 3" key="1">
    <citation type="journal article" date="2014" name="Genome Biol. Evol.">
        <title>The secreted proteins of Achlya hypogyna and Thraustotheca clavata identify the ancestral oomycete secretome and reveal gene acquisitions by horizontal gene transfer.</title>
        <authorList>
            <person name="Misner I."/>
            <person name="Blouin N."/>
            <person name="Leonard G."/>
            <person name="Richards T.A."/>
            <person name="Lane C.E."/>
        </authorList>
    </citation>
    <scope>NUCLEOTIDE SEQUENCE [LARGE SCALE GENOMIC DNA]</scope>
    <source>
        <strain evidence="2 3">ATCC 48635</strain>
    </source>
</reference>
<keyword evidence="3" id="KW-1185">Reference proteome</keyword>
<accession>A0A1V9Y4Y4</accession>
<sequence length="212" mass="22943">MNSVARRSTISRSQPVQASLPSPVPVASASVVAWNDFLCPTTYLSHRNTRNKLSRNELAAFTKLDSEIERYLLHAKNLGVVFVLCEDSAATIETLCHRFLPRTARLFSSRDLHNSIHLICAATAITPVWHAQIVYSICTTRFGGQGIALTACGTASLRASCLEVANFVPIVPKLITISQKQPTAGQAAATLKTVTDNLSRASSHNGPIDMTI</sequence>
<dbReference type="PANTHER" id="PTHR38899">
    <property type="entry name" value="DOMAIN OOKINETE PROTEIN, PUTATIVE-RELATED"/>
    <property type="match status" value="1"/>
</dbReference>
<evidence type="ECO:0000313" key="2">
    <source>
        <dbReference type="EMBL" id="OQR80783.1"/>
    </source>
</evidence>
<evidence type="ECO:0000313" key="3">
    <source>
        <dbReference type="Proteomes" id="UP000243579"/>
    </source>
</evidence>
<feature type="region of interest" description="Disordered" evidence="1">
    <location>
        <begin position="1"/>
        <end position="22"/>
    </location>
</feature>
<dbReference type="PANTHER" id="PTHR38899:SF1">
    <property type="entry name" value="PROTEIN KINASE"/>
    <property type="match status" value="1"/>
</dbReference>
<organism evidence="2 3">
    <name type="scientific">Achlya hypogyna</name>
    <name type="common">Oomycete</name>
    <name type="synonym">Protoachlya hypogyna</name>
    <dbReference type="NCBI Taxonomy" id="1202772"/>
    <lineage>
        <taxon>Eukaryota</taxon>
        <taxon>Sar</taxon>
        <taxon>Stramenopiles</taxon>
        <taxon>Oomycota</taxon>
        <taxon>Saprolegniomycetes</taxon>
        <taxon>Saprolegniales</taxon>
        <taxon>Achlyaceae</taxon>
        <taxon>Achlya</taxon>
    </lineage>
</organism>
<name>A0A1V9Y4Y4_ACHHY</name>
<feature type="compositionally biased region" description="Polar residues" evidence="1">
    <location>
        <begin position="1"/>
        <end position="12"/>
    </location>
</feature>
<proteinExistence type="predicted"/>
<feature type="compositionally biased region" description="Low complexity" evidence="1">
    <location>
        <begin position="13"/>
        <end position="22"/>
    </location>
</feature>
<dbReference type="AlphaFoldDB" id="A0A1V9Y4Y4"/>
<dbReference type="EMBL" id="JNBR01002871">
    <property type="protein sequence ID" value="OQR80783.1"/>
    <property type="molecule type" value="Genomic_DNA"/>
</dbReference>
<comment type="caution">
    <text evidence="2">The sequence shown here is derived from an EMBL/GenBank/DDBJ whole genome shotgun (WGS) entry which is preliminary data.</text>
</comment>
<evidence type="ECO:0000256" key="1">
    <source>
        <dbReference type="SAM" id="MobiDB-lite"/>
    </source>
</evidence>